<feature type="transmembrane region" description="Helical" evidence="7">
    <location>
        <begin position="154"/>
        <end position="176"/>
    </location>
</feature>
<dbReference type="PANTHER" id="PTHR30520">
    <property type="entry name" value="FORMATE TRANSPORTER-RELATED"/>
    <property type="match status" value="1"/>
</dbReference>
<accession>A0A3D8TTJ1</accession>
<dbReference type="Proteomes" id="UP000257055">
    <property type="component" value="Unassembled WGS sequence"/>
</dbReference>
<evidence type="ECO:0000256" key="7">
    <source>
        <dbReference type="SAM" id="Phobius"/>
    </source>
</evidence>
<dbReference type="GO" id="GO:0005886">
    <property type="term" value="C:plasma membrane"/>
    <property type="evidence" value="ECO:0007669"/>
    <property type="project" value="TreeGrafter"/>
</dbReference>
<dbReference type="InterPro" id="IPR024002">
    <property type="entry name" value="For/NO2_transpt_CS"/>
</dbReference>
<comment type="caution">
    <text evidence="8">The sequence shown here is derived from an EMBL/GenBank/DDBJ whole genome shotgun (WGS) entry which is preliminary data.</text>
</comment>
<comment type="similarity">
    <text evidence="6">Belongs to the FNT transporter (TC 1.A.16) family.</text>
</comment>
<evidence type="ECO:0000256" key="5">
    <source>
        <dbReference type="ARBA" id="ARBA00023136"/>
    </source>
</evidence>
<dbReference type="Pfam" id="PF01226">
    <property type="entry name" value="Form_Nir_trans"/>
    <property type="match status" value="1"/>
</dbReference>
<feature type="transmembrane region" description="Helical" evidence="7">
    <location>
        <begin position="105"/>
        <end position="127"/>
    </location>
</feature>
<dbReference type="RefSeq" id="WP_115751867.1">
    <property type="nucleotide sequence ID" value="NZ_LARY01000001.1"/>
</dbReference>
<keyword evidence="2" id="KW-0813">Transport</keyword>
<evidence type="ECO:0000256" key="4">
    <source>
        <dbReference type="ARBA" id="ARBA00022989"/>
    </source>
</evidence>
<proteinExistence type="inferred from homology"/>
<dbReference type="AlphaFoldDB" id="A0A3D8TTJ1"/>
<feature type="transmembrane region" description="Helical" evidence="7">
    <location>
        <begin position="188"/>
        <end position="217"/>
    </location>
</feature>
<comment type="subcellular location">
    <subcellularLocation>
        <location evidence="1">Membrane</location>
        <topology evidence="1">Multi-pass membrane protein</topology>
    </subcellularLocation>
</comment>
<sequence length="273" mass="29828">MSYYTPQEVTDVTIEKGIQKANSNALALTVLGFLGGAFISLGYLLYIRVIGTAPHEWGSFATFIGASVFPVGLICILLGGGELITGNMMAVSLAWFDRKITFVKLLRNFVIVTVMNLVGALFVAYFFGHFVGLTEGDFLAKTVATAGAKIKDSFWVAFVSGIGCNWFVGLAVWLSYAAKDFAGKIWGIWFPVMAFVAIGFQHVVANMFIIPAAIFAGSYSWMDFWMNVIPVYLGNTVGGAIFVSLFYFLAYKRTTQAVKVKEKEVQEPVTSGE</sequence>
<evidence type="ECO:0000313" key="9">
    <source>
        <dbReference type="Proteomes" id="UP000257055"/>
    </source>
</evidence>
<reference evidence="9" key="1">
    <citation type="submission" date="2015-04" db="EMBL/GenBank/DDBJ databases">
        <authorList>
            <person name="Schardt J."/>
            <person name="Mueller-Herbst S."/>
            <person name="Scherer S."/>
            <person name="Huptas C."/>
        </authorList>
    </citation>
    <scope>NUCLEOTIDE SEQUENCE [LARGE SCALE GENOMIC DNA]</scope>
    <source>
        <strain evidence="9">Kiel-L1</strain>
    </source>
</reference>
<evidence type="ECO:0000256" key="2">
    <source>
        <dbReference type="ARBA" id="ARBA00022448"/>
    </source>
</evidence>
<evidence type="ECO:0000256" key="3">
    <source>
        <dbReference type="ARBA" id="ARBA00022692"/>
    </source>
</evidence>
<protein>
    <submittedName>
        <fullName evidence="8">Formate/nitrite transporter</fullName>
    </submittedName>
</protein>
<dbReference type="PROSITE" id="PS01005">
    <property type="entry name" value="FORMATE_NITRITE_TP_1"/>
    <property type="match status" value="1"/>
</dbReference>
<name>A0A3D8TTJ1_9LIST</name>
<keyword evidence="4 7" id="KW-1133">Transmembrane helix</keyword>
<dbReference type="Gene3D" id="1.20.1080.10">
    <property type="entry name" value="Glycerol uptake facilitator protein"/>
    <property type="match status" value="1"/>
</dbReference>
<feature type="transmembrane region" description="Helical" evidence="7">
    <location>
        <begin position="25"/>
        <end position="47"/>
    </location>
</feature>
<organism evidence="8 9">
    <name type="scientific">Listeria kieliensis</name>
    <dbReference type="NCBI Taxonomy" id="1621700"/>
    <lineage>
        <taxon>Bacteria</taxon>
        <taxon>Bacillati</taxon>
        <taxon>Bacillota</taxon>
        <taxon>Bacilli</taxon>
        <taxon>Bacillales</taxon>
        <taxon>Listeriaceae</taxon>
        <taxon>Listeria</taxon>
    </lineage>
</organism>
<gene>
    <name evidence="8" type="ORF">UR08_01285</name>
</gene>
<dbReference type="InterPro" id="IPR023271">
    <property type="entry name" value="Aquaporin-like"/>
</dbReference>
<feature type="transmembrane region" description="Helical" evidence="7">
    <location>
        <begin position="59"/>
        <end position="84"/>
    </location>
</feature>
<evidence type="ECO:0000313" key="8">
    <source>
        <dbReference type="EMBL" id="RDX02195.1"/>
    </source>
</evidence>
<dbReference type="PANTHER" id="PTHR30520:SF6">
    <property type="entry name" value="FORMATE_NITRATE FAMILY TRANSPORTER (EUROFUNG)"/>
    <property type="match status" value="1"/>
</dbReference>
<feature type="transmembrane region" description="Helical" evidence="7">
    <location>
        <begin position="229"/>
        <end position="251"/>
    </location>
</feature>
<evidence type="ECO:0000256" key="6">
    <source>
        <dbReference type="ARBA" id="ARBA00049660"/>
    </source>
</evidence>
<evidence type="ECO:0000256" key="1">
    <source>
        <dbReference type="ARBA" id="ARBA00004141"/>
    </source>
</evidence>
<dbReference type="EMBL" id="LARY01000001">
    <property type="protein sequence ID" value="RDX02195.1"/>
    <property type="molecule type" value="Genomic_DNA"/>
</dbReference>
<dbReference type="FunFam" id="1.20.1080.10:FF:000011">
    <property type="entry name" value="Formate family transporter"/>
    <property type="match status" value="1"/>
</dbReference>
<keyword evidence="5 7" id="KW-0472">Membrane</keyword>
<dbReference type="InterPro" id="IPR000292">
    <property type="entry name" value="For/NO2_transpt"/>
</dbReference>
<dbReference type="NCBIfam" id="TIGR00790">
    <property type="entry name" value="fnt"/>
    <property type="match status" value="1"/>
</dbReference>
<keyword evidence="3 7" id="KW-0812">Transmembrane</keyword>
<keyword evidence="9" id="KW-1185">Reference proteome</keyword>
<dbReference type="GO" id="GO:0015499">
    <property type="term" value="F:formate transmembrane transporter activity"/>
    <property type="evidence" value="ECO:0007669"/>
    <property type="project" value="TreeGrafter"/>
</dbReference>